<evidence type="ECO:0008006" key="3">
    <source>
        <dbReference type="Google" id="ProtNLM"/>
    </source>
</evidence>
<keyword evidence="2" id="KW-1185">Reference proteome</keyword>
<evidence type="ECO:0000313" key="1">
    <source>
        <dbReference type="EMBL" id="PVX29563.1"/>
    </source>
</evidence>
<proteinExistence type="predicted"/>
<protein>
    <recommendedName>
        <fullName evidence="3">Lipoprotein</fullName>
    </recommendedName>
</protein>
<dbReference type="Proteomes" id="UP000245890">
    <property type="component" value="Unassembled WGS sequence"/>
</dbReference>
<sequence>MSVPKFTVPALILLAAGGCARTGEITEGGISAVRTACPTVAIPAGLGDVTLFDPATSREAEAIDVVATITNVQPTCNDAGAQVVTNIKFDVLARRRDAGPARDVVLPYFLTVVRGGTKVEAKRVSNITLHFEAGQIRASAVGSATSSVSHAAATLPDDVRRRLTEKRKAGEQSAATDPLSDPTVRSAVLSATFEALIGFQLTEDQLKYNATR</sequence>
<evidence type="ECO:0000313" key="2">
    <source>
        <dbReference type="Proteomes" id="UP000245890"/>
    </source>
</evidence>
<gene>
    <name evidence="1" type="ORF">DD559_09735</name>
</gene>
<comment type="caution">
    <text evidence="1">The sequence shown here is derived from an EMBL/GenBank/DDBJ whole genome shotgun (WGS) entry which is preliminary data.</text>
</comment>
<reference evidence="1 2" key="1">
    <citation type="submission" date="2018-05" db="EMBL/GenBank/DDBJ databases">
        <title>Description of Sphingomonas pokkalii sp nov, isolated from the rhizosphere of saline tolerant pokkali rice and its draft genome analysis.</title>
        <authorList>
            <person name="Menon R."/>
            <person name="Kumari S."/>
            <person name="Rameshkumar N."/>
        </authorList>
    </citation>
    <scope>NUCLEOTIDE SEQUENCE [LARGE SCALE GENOMIC DNA]</scope>
    <source>
        <strain evidence="1 2">L3B27</strain>
    </source>
</reference>
<dbReference type="EMBL" id="QENQ01000001">
    <property type="protein sequence ID" value="PVX29563.1"/>
    <property type="molecule type" value="Genomic_DNA"/>
</dbReference>
<dbReference type="OrthoDB" id="7425063at2"/>
<name>A0A2U0SDV9_9SPHN</name>
<dbReference type="RefSeq" id="WP_116468998.1">
    <property type="nucleotide sequence ID" value="NZ_QENQ01000001.1"/>
</dbReference>
<accession>A0A2U0SDV9</accession>
<dbReference type="AlphaFoldDB" id="A0A2U0SDV9"/>
<organism evidence="1 2">
    <name type="scientific">Sphingomonas pokkalii</name>
    <dbReference type="NCBI Taxonomy" id="2175090"/>
    <lineage>
        <taxon>Bacteria</taxon>
        <taxon>Pseudomonadati</taxon>
        <taxon>Pseudomonadota</taxon>
        <taxon>Alphaproteobacteria</taxon>
        <taxon>Sphingomonadales</taxon>
        <taxon>Sphingomonadaceae</taxon>
        <taxon>Sphingomonas</taxon>
    </lineage>
</organism>
<dbReference type="PROSITE" id="PS51257">
    <property type="entry name" value="PROKAR_LIPOPROTEIN"/>
    <property type="match status" value="1"/>
</dbReference>